<dbReference type="AlphaFoldDB" id="A0A7R9PSK5"/>
<reference evidence="2" key="1">
    <citation type="submission" date="2020-11" db="EMBL/GenBank/DDBJ databases">
        <authorList>
            <person name="Tran Van P."/>
        </authorList>
    </citation>
    <scope>NUCLEOTIDE SEQUENCE</scope>
</reference>
<proteinExistence type="predicted"/>
<protein>
    <submittedName>
        <fullName evidence="2">Uncharacterized protein</fullName>
    </submittedName>
</protein>
<evidence type="ECO:0000313" key="2">
    <source>
        <dbReference type="EMBL" id="CAD7611694.1"/>
    </source>
</evidence>
<keyword evidence="1" id="KW-0472">Membrane</keyword>
<gene>
    <name evidence="2" type="ORF">TGEB3V08_LOCUS11049</name>
</gene>
<name>A0A7R9PSK5_TIMGE</name>
<evidence type="ECO:0000256" key="1">
    <source>
        <dbReference type="SAM" id="Phobius"/>
    </source>
</evidence>
<dbReference type="EMBL" id="OE847799">
    <property type="protein sequence ID" value="CAD7611694.1"/>
    <property type="molecule type" value="Genomic_DNA"/>
</dbReference>
<keyword evidence="1" id="KW-0812">Transmembrane</keyword>
<accession>A0A7R9PSK5</accession>
<organism evidence="2">
    <name type="scientific">Timema genevievae</name>
    <name type="common">Walking stick</name>
    <dbReference type="NCBI Taxonomy" id="629358"/>
    <lineage>
        <taxon>Eukaryota</taxon>
        <taxon>Metazoa</taxon>
        <taxon>Ecdysozoa</taxon>
        <taxon>Arthropoda</taxon>
        <taxon>Hexapoda</taxon>
        <taxon>Insecta</taxon>
        <taxon>Pterygota</taxon>
        <taxon>Neoptera</taxon>
        <taxon>Polyneoptera</taxon>
        <taxon>Phasmatodea</taxon>
        <taxon>Timematodea</taxon>
        <taxon>Timematoidea</taxon>
        <taxon>Timematidae</taxon>
        <taxon>Timema</taxon>
    </lineage>
</organism>
<sequence>MQQYNFVTLHKLKSVTKPNYSIVSVINISLTSILGQPRKRSGRKRRYQVNRENAVVVNVDTRSTAKARPI</sequence>
<feature type="transmembrane region" description="Helical" evidence="1">
    <location>
        <begin position="20"/>
        <end position="37"/>
    </location>
</feature>
<keyword evidence="1" id="KW-1133">Transmembrane helix</keyword>